<accession>A0A6N6M5W3</accession>
<dbReference type="OrthoDB" id="675198at2"/>
<dbReference type="InterPro" id="IPR049281">
    <property type="entry name" value="BVU_3817-like_C_sf"/>
</dbReference>
<dbReference type="EMBL" id="WACR01000011">
    <property type="protein sequence ID" value="KAB1062692.1"/>
    <property type="molecule type" value="Genomic_DNA"/>
</dbReference>
<dbReference type="Gene3D" id="1.10.10.1650">
    <property type="match status" value="1"/>
</dbReference>
<name>A0A6N6M5W3_9FLAO</name>
<dbReference type="Pfam" id="PF18347">
    <property type="entry name" value="DUF5606"/>
    <property type="match status" value="1"/>
</dbReference>
<dbReference type="InterPro" id="IPR049280">
    <property type="entry name" value="DUF6852"/>
</dbReference>
<dbReference type="InterPro" id="IPR049282">
    <property type="entry name" value="BVU_3817_N_sf"/>
</dbReference>
<evidence type="ECO:0000313" key="4">
    <source>
        <dbReference type="Proteomes" id="UP000435357"/>
    </source>
</evidence>
<protein>
    <submittedName>
        <fullName evidence="3">Uncharacterized protein</fullName>
    </submittedName>
</protein>
<dbReference type="Proteomes" id="UP000435357">
    <property type="component" value="Unassembled WGS sequence"/>
</dbReference>
<sequence length="145" mass="16242">MELKGIISISGKSGLFKMVGQTKSGIIVESLEDGKRFPAYAAHKVSALEDISIYGYNEDRPLADIYEAIYKLEDGGKSVSANASAQDQRDKLLEVFPEYDEDRVYSSDLKKLFKWYNVLVDNGFLKEAIENADDDSKKGKSDEEE</sequence>
<organism evidence="3 4">
    <name type="scientific">Salibacter halophilus</name>
    <dbReference type="NCBI Taxonomy" id="1803916"/>
    <lineage>
        <taxon>Bacteria</taxon>
        <taxon>Pseudomonadati</taxon>
        <taxon>Bacteroidota</taxon>
        <taxon>Flavobacteriia</taxon>
        <taxon>Flavobacteriales</taxon>
        <taxon>Salibacteraceae</taxon>
        <taxon>Salibacter</taxon>
    </lineage>
</organism>
<evidence type="ECO:0000259" key="2">
    <source>
        <dbReference type="Pfam" id="PF21186"/>
    </source>
</evidence>
<evidence type="ECO:0000313" key="3">
    <source>
        <dbReference type="EMBL" id="KAB1062692.1"/>
    </source>
</evidence>
<gene>
    <name evidence="3" type="ORF">F3059_12160</name>
</gene>
<keyword evidence="4" id="KW-1185">Reference proteome</keyword>
<evidence type="ECO:0000259" key="1">
    <source>
        <dbReference type="Pfam" id="PF18347"/>
    </source>
</evidence>
<dbReference type="AlphaFoldDB" id="A0A6N6M5W3"/>
<dbReference type="Pfam" id="PF21186">
    <property type="entry name" value="DUF6852"/>
    <property type="match status" value="1"/>
</dbReference>
<comment type="caution">
    <text evidence="3">The sequence shown here is derived from an EMBL/GenBank/DDBJ whole genome shotgun (WGS) entry which is preliminary data.</text>
</comment>
<feature type="domain" description="DUF6852" evidence="2">
    <location>
        <begin position="51"/>
        <end position="119"/>
    </location>
</feature>
<feature type="domain" description="DUF5606" evidence="1">
    <location>
        <begin position="3"/>
        <end position="48"/>
    </location>
</feature>
<proteinExistence type="predicted"/>
<dbReference type="Gene3D" id="2.30.30.730">
    <property type="match status" value="1"/>
</dbReference>
<reference evidence="3 4" key="1">
    <citation type="submission" date="2019-09" db="EMBL/GenBank/DDBJ databases">
        <title>Genomes of Cryomorphaceae.</title>
        <authorList>
            <person name="Bowman J.P."/>
        </authorList>
    </citation>
    <scope>NUCLEOTIDE SEQUENCE [LARGE SCALE GENOMIC DNA]</scope>
    <source>
        <strain evidence="3 4">KCTC 52047</strain>
    </source>
</reference>
<dbReference type="RefSeq" id="WP_151169654.1">
    <property type="nucleotide sequence ID" value="NZ_WACR01000011.1"/>
</dbReference>
<dbReference type="InterPro" id="IPR041218">
    <property type="entry name" value="DUF5606"/>
</dbReference>